<dbReference type="InterPro" id="IPR000700">
    <property type="entry name" value="PAS-assoc_C"/>
</dbReference>
<keyword evidence="7" id="KW-0804">Transcription</keyword>
<dbReference type="InterPro" id="IPR029016">
    <property type="entry name" value="GAF-like_dom_sf"/>
</dbReference>
<protein>
    <recommendedName>
        <fullName evidence="2">histidine kinase</fullName>
        <ecNumber evidence="2">2.7.13.3</ecNumber>
    </recommendedName>
</protein>
<dbReference type="SMART" id="SM00086">
    <property type="entry name" value="PAC"/>
    <property type="match status" value="6"/>
</dbReference>
<dbReference type="Pfam" id="PF15915">
    <property type="entry name" value="BAT"/>
    <property type="match status" value="1"/>
</dbReference>
<keyword evidence="9" id="KW-1133">Transmembrane helix</keyword>
<feature type="domain" description="PAC" evidence="11">
    <location>
        <begin position="787"/>
        <end position="837"/>
    </location>
</feature>
<keyword evidence="13" id="KW-1185">Reference proteome</keyword>
<feature type="domain" description="PAS" evidence="10">
    <location>
        <begin position="715"/>
        <end position="759"/>
    </location>
</feature>
<feature type="domain" description="PAS" evidence="10">
    <location>
        <begin position="447"/>
        <end position="527"/>
    </location>
</feature>
<feature type="domain" description="PAC" evidence="11">
    <location>
        <begin position="399"/>
        <end position="450"/>
    </location>
</feature>
<dbReference type="InterPro" id="IPR013655">
    <property type="entry name" value="PAS_fold_3"/>
</dbReference>
<evidence type="ECO:0000256" key="4">
    <source>
        <dbReference type="ARBA" id="ARBA00022679"/>
    </source>
</evidence>
<dbReference type="RefSeq" id="WP_120245860.1">
    <property type="nucleotide sequence ID" value="NZ_RAPO01000003.1"/>
</dbReference>
<evidence type="ECO:0000256" key="6">
    <source>
        <dbReference type="ARBA" id="ARBA00023015"/>
    </source>
</evidence>
<evidence type="ECO:0000313" key="13">
    <source>
        <dbReference type="Proteomes" id="UP000283805"/>
    </source>
</evidence>
<comment type="catalytic activity">
    <reaction evidence="1">
        <text>ATP + protein L-histidine = ADP + protein N-phospho-L-histidine.</text>
        <dbReference type="EC" id="2.7.13.3"/>
    </reaction>
</comment>
<name>A0A419WEJ3_9EURY</name>
<proteinExistence type="predicted"/>
<keyword evidence="9" id="KW-0812">Transmembrane</keyword>
<feature type="compositionally biased region" description="Low complexity" evidence="8">
    <location>
        <begin position="114"/>
        <end position="123"/>
    </location>
</feature>
<dbReference type="Pfam" id="PF13426">
    <property type="entry name" value="PAS_9"/>
    <property type="match status" value="2"/>
</dbReference>
<dbReference type="InterPro" id="IPR036388">
    <property type="entry name" value="WH-like_DNA-bd_sf"/>
</dbReference>
<dbReference type="Proteomes" id="UP000283805">
    <property type="component" value="Unassembled WGS sequence"/>
</dbReference>
<evidence type="ECO:0000256" key="7">
    <source>
        <dbReference type="ARBA" id="ARBA00023163"/>
    </source>
</evidence>
<dbReference type="Pfam" id="PF04967">
    <property type="entry name" value="HTH_10"/>
    <property type="match status" value="1"/>
</dbReference>
<evidence type="ECO:0000256" key="8">
    <source>
        <dbReference type="SAM" id="MobiDB-lite"/>
    </source>
</evidence>
<sequence length="1673" mass="187070">MTEARPRADDLERREIYRVIAIVAGVLGLVAAGTGHGAGVELLPVPGVLGLAARDESDRTTVERLANEVEAYVDRLDITDRGTDPVTEVPAGPELGLEGEPESEPESESDSDPGSESASASEPEPQDRGSHDRNDEVERLAAAVDDLTSAVERRERHLAESERYRTELYRITSDSAASGDEKIRRVLELGCERLDVEAGFVSRIDPERDRYTVQFARGSDLVQEAEESDLSTMYCRHTIDSDDLLEIYNAPAEGYEDDPAYAELGIGCYLGGRVEVDGDPYGTLCFVDREPHTEPFTGPERTFVDLMTRWVSHELDRRAYERELERQRAFTDDLLDALDDIFYVVDADGTLRRWNDALADVTGYSHAEIAAGDERLYFDEDALATIDASVSETFETGKTRVEAPLTTKDGERIPHEFVASVIEDPDGNPIEVGIARDISERKRYERDLERTAQLLEQAQRLTSVGAWELDARGESPAVQWTHETGRIHGFDPNGGDRDIDLEDALTYYHPDDRPRIREALDRALERGEPYELELRMRTAADEQQWVRTIGEPIYDDGAPADSEAEAEIVGVRGSIQEITERKERERELRETNERLNAIIEASPAALIALDREENVTLWNPAAERIFGWSESEVRDGSLPIVPDDRTDHRPLFERVLEGETVAGLETKRRRKDGTVIDVSFSAAPIHNAEGEIVGTMGALEDITDRKERERRLETTTARLEALFEDSPDIINVLDAAGTIVESNRRFSDELGYDEGDLLGTKIWEHDELFDADGVRAVLEEMAVGERRKFEGRFRRRDGSTFPIEVHLIRLDLESENRFLGICRDITERKRREQDLRETKRRLELALEGTNTGLWEWNVDTDEIEWSATLERLVGLEPGEFGGTYEAFKRRVHPDDVDRVEGALDTAVEERELYRIEFRMQHEDGDWVWIGARGRLVSEMGGRRMIGILNDVTERIEYERELERMTHLLERVQRMANIGGWELDVTDEPQLAIWSDELYRLHDLPRDVDPDFETALACYHPEDRPLVREELERALETETAYELEARIRTDAGENKWVRAIGEPIHENGDLVAYRGALQDITAQKERERTLESLTETARRLLNATTEPAVAELAAETATELLDAASAGVYLLDSETNRFEPVASAGHFADRTGGAPSVAVGGDSLLWNTYVTGTQTVVDAGSSADGTPLFGDDASSGLLVPLGEHGVFVLLAPPAAIDDETRRLFETLVATVEAAFDRLESEASLRERDAELEARNRRLRRQIAITDLIRRIDRSLIGAESRAEIERTVPERLVEADDIAFAWIGATDPGETTLEPRSWAGTSPEYLDAVSLELSSGTEPAVRTARTETPTVVENVVDDLQEGAWRTTALNEGLQSAIAVPLEFEEYGYGVLAVYADEPDAFTDLERTVFEELGEGIANAINAVQTREALHAESVVELTLEFADADDVLSRIAEGADAGVTYEGLSTSSEEEALLFFTVERPGIDDDDAAENGDTEDAASVVRDVLEDLVAVTDYRVITETDDGWLVEATAAGDVLASRLVRHGASPRSIEADGDRTVVTADVPPGTDVREFVEMLADRYPSVDLRSQRHVQRDTHTRRELVASLLEPLTERQLEVLRTAYFAGFFEWPRESTGEEVAALLDVTQPTVNRHLRLAQQRLLSQLFETEARPFGDET</sequence>
<evidence type="ECO:0000313" key="12">
    <source>
        <dbReference type="EMBL" id="RKD93875.1"/>
    </source>
</evidence>
<dbReference type="GO" id="GO:0004673">
    <property type="term" value="F:protein histidine kinase activity"/>
    <property type="evidence" value="ECO:0007669"/>
    <property type="project" value="UniProtKB-EC"/>
</dbReference>
<dbReference type="SMART" id="SM00091">
    <property type="entry name" value="PAS"/>
    <property type="match status" value="5"/>
</dbReference>
<dbReference type="GO" id="GO:0006355">
    <property type="term" value="P:regulation of DNA-templated transcription"/>
    <property type="evidence" value="ECO:0007669"/>
    <property type="project" value="InterPro"/>
</dbReference>
<keyword evidence="5" id="KW-0418">Kinase</keyword>
<dbReference type="EMBL" id="RAPO01000003">
    <property type="protein sequence ID" value="RKD93875.1"/>
    <property type="molecule type" value="Genomic_DNA"/>
</dbReference>
<keyword evidence="6" id="KW-0805">Transcription regulation</keyword>
<dbReference type="Gene3D" id="3.30.450.20">
    <property type="entry name" value="PAS domain"/>
    <property type="match status" value="6"/>
</dbReference>
<reference evidence="12 13" key="1">
    <citation type="submission" date="2018-09" db="EMBL/GenBank/DDBJ databases">
        <title>Genomic Encyclopedia of Archaeal and Bacterial Type Strains, Phase II (KMG-II): from individual species to whole genera.</title>
        <authorList>
            <person name="Goeker M."/>
        </authorList>
    </citation>
    <scope>NUCLEOTIDE SEQUENCE [LARGE SCALE GENOMIC DNA]</scope>
    <source>
        <strain evidence="12 13">DSM 13151</strain>
    </source>
</reference>
<feature type="region of interest" description="Disordered" evidence="8">
    <location>
        <begin position="76"/>
        <end position="133"/>
    </location>
</feature>
<evidence type="ECO:0000256" key="3">
    <source>
        <dbReference type="ARBA" id="ARBA00022553"/>
    </source>
</evidence>
<dbReference type="CDD" id="cd00130">
    <property type="entry name" value="PAS"/>
    <property type="match status" value="6"/>
</dbReference>
<keyword evidence="9" id="KW-0472">Membrane</keyword>
<dbReference type="InterPro" id="IPR035965">
    <property type="entry name" value="PAS-like_dom_sf"/>
</dbReference>
<dbReference type="InterPro" id="IPR052162">
    <property type="entry name" value="Sensor_kinase/Photoreceptor"/>
</dbReference>
<dbReference type="PROSITE" id="PS50113">
    <property type="entry name" value="PAC"/>
    <property type="match status" value="6"/>
</dbReference>
<dbReference type="PROSITE" id="PS50112">
    <property type="entry name" value="PAS"/>
    <property type="match status" value="5"/>
</dbReference>
<dbReference type="EC" id="2.7.13.3" evidence="2"/>
<dbReference type="Pfam" id="PF13185">
    <property type="entry name" value="GAF_2"/>
    <property type="match status" value="2"/>
</dbReference>
<evidence type="ECO:0000259" key="10">
    <source>
        <dbReference type="PROSITE" id="PS50112"/>
    </source>
</evidence>
<feature type="transmembrane region" description="Helical" evidence="9">
    <location>
        <begin position="16"/>
        <end position="35"/>
    </location>
</feature>
<dbReference type="InterPro" id="IPR001610">
    <property type="entry name" value="PAC"/>
</dbReference>
<dbReference type="SUPFAM" id="SSF55785">
    <property type="entry name" value="PYP-like sensor domain (PAS domain)"/>
    <property type="match status" value="6"/>
</dbReference>
<dbReference type="Gene3D" id="2.10.70.100">
    <property type="match status" value="1"/>
</dbReference>
<dbReference type="OrthoDB" id="157047at2157"/>
<feature type="domain" description="PAS" evidence="10">
    <location>
        <begin position="327"/>
        <end position="397"/>
    </location>
</feature>
<dbReference type="Pfam" id="PF00989">
    <property type="entry name" value="PAS"/>
    <property type="match status" value="1"/>
</dbReference>
<dbReference type="SUPFAM" id="SSF55781">
    <property type="entry name" value="GAF domain-like"/>
    <property type="match status" value="3"/>
</dbReference>
<dbReference type="SMART" id="SM00065">
    <property type="entry name" value="GAF"/>
    <property type="match status" value="2"/>
</dbReference>
<dbReference type="PANTHER" id="PTHR43304">
    <property type="entry name" value="PHYTOCHROME-LIKE PROTEIN CPH1"/>
    <property type="match status" value="1"/>
</dbReference>
<dbReference type="InterPro" id="IPR000014">
    <property type="entry name" value="PAS"/>
</dbReference>
<dbReference type="NCBIfam" id="TIGR00229">
    <property type="entry name" value="sensory_box"/>
    <property type="match status" value="5"/>
</dbReference>
<evidence type="ECO:0000256" key="9">
    <source>
        <dbReference type="SAM" id="Phobius"/>
    </source>
</evidence>
<dbReference type="Pfam" id="PF08447">
    <property type="entry name" value="PAS_3"/>
    <property type="match status" value="3"/>
</dbReference>
<feature type="domain" description="PAC" evidence="11">
    <location>
        <begin position="530"/>
        <end position="590"/>
    </location>
</feature>
<feature type="domain" description="PAS" evidence="10">
    <location>
        <begin position="591"/>
        <end position="633"/>
    </location>
</feature>
<comment type="caution">
    <text evidence="12">The sequence shown here is derived from an EMBL/GenBank/DDBJ whole genome shotgun (WGS) entry which is preliminary data.</text>
</comment>
<dbReference type="InterPro" id="IPR003018">
    <property type="entry name" value="GAF"/>
</dbReference>
<evidence type="ECO:0000256" key="5">
    <source>
        <dbReference type="ARBA" id="ARBA00022777"/>
    </source>
</evidence>
<dbReference type="Gene3D" id="1.10.10.10">
    <property type="entry name" value="Winged helix-like DNA-binding domain superfamily/Winged helix DNA-binding domain"/>
    <property type="match status" value="1"/>
</dbReference>
<dbReference type="SUPFAM" id="SSF88659">
    <property type="entry name" value="Sigma3 and sigma4 domains of RNA polymerase sigma factors"/>
    <property type="match status" value="1"/>
</dbReference>
<dbReference type="InterPro" id="IPR013767">
    <property type="entry name" value="PAS_fold"/>
</dbReference>
<feature type="domain" description="PAS" evidence="10">
    <location>
        <begin position="838"/>
        <end position="910"/>
    </location>
</feature>
<keyword evidence="3" id="KW-0597">Phosphoprotein</keyword>
<feature type="domain" description="PAC" evidence="11">
    <location>
        <begin position="662"/>
        <end position="714"/>
    </location>
</feature>
<dbReference type="InterPro" id="IPR031803">
    <property type="entry name" value="BAT_GAF/HTH-assoc"/>
</dbReference>
<feature type="domain" description="PAC" evidence="11">
    <location>
        <begin position="913"/>
        <end position="963"/>
    </location>
</feature>
<keyword evidence="4" id="KW-0808">Transferase</keyword>
<feature type="compositionally biased region" description="Acidic residues" evidence="8">
    <location>
        <begin position="97"/>
        <end position="113"/>
    </location>
</feature>
<organism evidence="12 13">
    <name type="scientific">Halopiger aswanensis</name>
    <dbReference type="NCBI Taxonomy" id="148449"/>
    <lineage>
        <taxon>Archaea</taxon>
        <taxon>Methanobacteriati</taxon>
        <taxon>Methanobacteriota</taxon>
        <taxon>Stenosarchaea group</taxon>
        <taxon>Halobacteria</taxon>
        <taxon>Halobacteriales</taxon>
        <taxon>Natrialbaceae</taxon>
        <taxon>Halopiger</taxon>
    </lineage>
</organism>
<accession>A0A419WEJ3</accession>
<gene>
    <name evidence="12" type="ORF">ATJ93_3510</name>
</gene>
<feature type="domain" description="PAC" evidence="11">
    <location>
        <begin position="1040"/>
        <end position="1091"/>
    </location>
</feature>
<evidence type="ECO:0000256" key="1">
    <source>
        <dbReference type="ARBA" id="ARBA00000085"/>
    </source>
</evidence>
<evidence type="ECO:0000259" key="11">
    <source>
        <dbReference type="PROSITE" id="PS50113"/>
    </source>
</evidence>
<evidence type="ECO:0000256" key="2">
    <source>
        <dbReference type="ARBA" id="ARBA00012438"/>
    </source>
</evidence>
<dbReference type="InterPro" id="IPR013324">
    <property type="entry name" value="RNA_pol_sigma_r3/r4-like"/>
</dbReference>
<dbReference type="InterPro" id="IPR007050">
    <property type="entry name" value="HTH_bacterioopsin"/>
</dbReference>
<dbReference type="PANTHER" id="PTHR43304:SF1">
    <property type="entry name" value="PAC DOMAIN-CONTAINING PROTEIN"/>
    <property type="match status" value="1"/>
</dbReference>
<dbReference type="Gene3D" id="3.30.450.40">
    <property type="match status" value="3"/>
</dbReference>